<feature type="compositionally biased region" description="Low complexity" evidence="1">
    <location>
        <begin position="20"/>
        <end position="29"/>
    </location>
</feature>
<feature type="region of interest" description="Disordered" evidence="1">
    <location>
        <begin position="1"/>
        <end position="99"/>
    </location>
</feature>
<feature type="compositionally biased region" description="Basic and acidic residues" evidence="1">
    <location>
        <begin position="1"/>
        <end position="16"/>
    </location>
</feature>
<accession>A0A1B6NY28</accession>
<sequence length="99" mass="10503">MGGEIRRAAEERRVAEGEDAGVAEQQVEGAGEEGEAQHLHQEDRVEVEGRQCEGDHADQDQHGLQAQQRAFGGGVTSPGVVIRRPSPSGRPDAPAARSP</sequence>
<proteinExistence type="predicted"/>
<dbReference type="AlphaFoldDB" id="A0A1B6NY28"/>
<organism evidence="2">
    <name type="scientific">marine sediment metagenome</name>
    <dbReference type="NCBI Taxonomy" id="412755"/>
    <lineage>
        <taxon>unclassified sequences</taxon>
        <taxon>metagenomes</taxon>
        <taxon>ecological metagenomes</taxon>
    </lineage>
</organism>
<name>A0A1B6NY28_9ZZZZ</name>
<reference evidence="2" key="1">
    <citation type="submission" date="2013-11" db="EMBL/GenBank/DDBJ databases">
        <title>Microbial diversity, functional groups and degradation webs in Northern and Southern Mediterranean and Red Sea marine crude oil polluted sites.</title>
        <authorList>
            <person name="Daffonchio D."/>
            <person name="Mapelli F."/>
            <person name="Ferrer M."/>
            <person name="Richter M."/>
            <person name="Cherif A."/>
            <person name="Malkawi H.I."/>
            <person name="Yakimov M.M."/>
            <person name="Abdel-Fattah Y.R."/>
            <person name="Blaghen M."/>
            <person name="Golyshin P.N."/>
            <person name="Kalogerakis N."/>
            <person name="Boon N."/>
            <person name="Magagnini M."/>
            <person name="Fava F."/>
        </authorList>
    </citation>
    <scope>NUCLEOTIDE SEQUENCE</scope>
</reference>
<dbReference type="EMBL" id="AYSL01000032">
    <property type="protein sequence ID" value="KTF08313.1"/>
    <property type="molecule type" value="Genomic_DNA"/>
</dbReference>
<feature type="compositionally biased region" description="Basic and acidic residues" evidence="1">
    <location>
        <begin position="35"/>
        <end position="61"/>
    </location>
</feature>
<evidence type="ECO:0000256" key="1">
    <source>
        <dbReference type="SAM" id="MobiDB-lite"/>
    </source>
</evidence>
<comment type="caution">
    <text evidence="2">The sequence shown here is derived from an EMBL/GenBank/DDBJ whole genome shotgun (WGS) entry which is preliminary data.</text>
</comment>
<evidence type="ECO:0000313" key="2">
    <source>
        <dbReference type="EMBL" id="KTF08313.1"/>
    </source>
</evidence>
<protein>
    <submittedName>
        <fullName evidence="2">Uncharacterized protein</fullName>
    </submittedName>
</protein>
<gene>
    <name evidence="2" type="ORF">MGSAQ_000190</name>
</gene>